<keyword evidence="1" id="KW-1133">Transmembrane helix</keyword>
<feature type="transmembrane region" description="Helical" evidence="1">
    <location>
        <begin position="176"/>
        <end position="195"/>
    </location>
</feature>
<sequence>MLWLIVAISAYLILAIVQLVDKYLLAGPIPSPKVYSFYVGALGILILILAPFVNFYVPEIKQIILSLVAGAIFIYALFWFYKALQKYEASRVVSAVGGILPIFTFGLVYVFSGGKEILKPWEFLSLILLILGGVLITYEKSKKISLKSFQISAIAAFFLALSFVLSKYVYMVLPFWSGYIWIKIGGFLMAIGFLLTREVRSKLFKVKIARVVGGWRPKKTAGIFLSNQAAGAGANILQNWAIALAPLICVPLINALQGVQYVALLIFVTLLSLTRPFWAKKVGLKEEISKEVIFQKLFAILLIGTGLALLVLK</sequence>
<feature type="transmembrane region" description="Helical" evidence="1">
    <location>
        <begin position="6"/>
        <end position="25"/>
    </location>
</feature>
<accession>A0A2M7R6M9</accession>
<feature type="transmembrane region" description="Helical" evidence="1">
    <location>
        <begin position="240"/>
        <end position="273"/>
    </location>
</feature>
<keyword evidence="1" id="KW-0812">Transmembrane</keyword>
<name>A0A2M7R6M9_9BACT</name>
<dbReference type="InterPro" id="IPR037185">
    <property type="entry name" value="EmrE-like"/>
</dbReference>
<feature type="transmembrane region" description="Helical" evidence="1">
    <location>
        <begin position="63"/>
        <end position="80"/>
    </location>
</feature>
<feature type="transmembrane region" description="Helical" evidence="1">
    <location>
        <begin position="123"/>
        <end position="139"/>
    </location>
</feature>
<feature type="transmembrane region" description="Helical" evidence="1">
    <location>
        <begin position="293"/>
        <end position="312"/>
    </location>
</feature>
<organism evidence="2 3">
    <name type="scientific">Candidatus Nealsonbacteria bacterium CG_4_10_14_0_8_um_filter_37_14</name>
    <dbReference type="NCBI Taxonomy" id="1974684"/>
    <lineage>
        <taxon>Bacteria</taxon>
        <taxon>Candidatus Nealsoniibacteriota</taxon>
    </lineage>
</organism>
<dbReference type="EMBL" id="PFLW01000039">
    <property type="protein sequence ID" value="PIY89270.1"/>
    <property type="molecule type" value="Genomic_DNA"/>
</dbReference>
<feature type="transmembrane region" description="Helical" evidence="1">
    <location>
        <begin position="92"/>
        <end position="111"/>
    </location>
</feature>
<evidence type="ECO:0000256" key="1">
    <source>
        <dbReference type="SAM" id="Phobius"/>
    </source>
</evidence>
<dbReference type="SUPFAM" id="SSF103481">
    <property type="entry name" value="Multidrug resistance efflux transporter EmrE"/>
    <property type="match status" value="1"/>
</dbReference>
<evidence type="ECO:0008006" key="4">
    <source>
        <dbReference type="Google" id="ProtNLM"/>
    </source>
</evidence>
<comment type="caution">
    <text evidence="2">The sequence shown here is derived from an EMBL/GenBank/DDBJ whole genome shotgun (WGS) entry which is preliminary data.</text>
</comment>
<keyword evidence="1" id="KW-0472">Membrane</keyword>
<reference evidence="3" key="1">
    <citation type="submission" date="2017-09" db="EMBL/GenBank/DDBJ databases">
        <title>Depth-based differentiation of microbial function through sediment-hosted aquifers and enrichment of novel symbionts in the deep terrestrial subsurface.</title>
        <authorList>
            <person name="Probst A.J."/>
            <person name="Ladd B."/>
            <person name="Jarett J.K."/>
            <person name="Geller-Mcgrath D.E."/>
            <person name="Sieber C.M.K."/>
            <person name="Emerson J.B."/>
            <person name="Anantharaman K."/>
            <person name="Thomas B.C."/>
            <person name="Malmstrom R."/>
            <person name="Stieglmeier M."/>
            <person name="Klingl A."/>
            <person name="Woyke T."/>
            <person name="Ryan C.M."/>
            <person name="Banfield J.F."/>
        </authorList>
    </citation>
    <scope>NUCLEOTIDE SEQUENCE [LARGE SCALE GENOMIC DNA]</scope>
</reference>
<gene>
    <name evidence="2" type="ORF">COY73_01455</name>
</gene>
<protein>
    <recommendedName>
        <fullName evidence="4">EamA domain-containing protein</fullName>
    </recommendedName>
</protein>
<proteinExistence type="predicted"/>
<evidence type="ECO:0000313" key="3">
    <source>
        <dbReference type="Proteomes" id="UP000230767"/>
    </source>
</evidence>
<dbReference type="AlphaFoldDB" id="A0A2M7R6M9"/>
<evidence type="ECO:0000313" key="2">
    <source>
        <dbReference type="EMBL" id="PIY89270.1"/>
    </source>
</evidence>
<feature type="transmembrane region" description="Helical" evidence="1">
    <location>
        <begin position="151"/>
        <end position="170"/>
    </location>
</feature>
<feature type="transmembrane region" description="Helical" evidence="1">
    <location>
        <begin position="37"/>
        <end position="57"/>
    </location>
</feature>
<dbReference type="Proteomes" id="UP000230767">
    <property type="component" value="Unassembled WGS sequence"/>
</dbReference>